<accession>A0ABT5JE98</accession>
<gene>
    <name evidence="1" type="ORF">PQJ73_20240</name>
</gene>
<dbReference type="EMBL" id="JAQQLI010000036">
    <property type="protein sequence ID" value="MDC7788026.1"/>
    <property type="molecule type" value="Genomic_DNA"/>
</dbReference>
<reference evidence="1" key="2">
    <citation type="submission" date="2023-02" db="EMBL/GenBank/DDBJ databases">
        <authorList>
            <person name="Rayyan A."/>
            <person name="Meyer T."/>
            <person name="Kyndt J.A."/>
        </authorList>
    </citation>
    <scope>NUCLEOTIDE SEQUENCE</scope>
    <source>
        <strain evidence="1">DSM 9987</strain>
    </source>
</reference>
<sequence>MVAKIYQTTASADLLGYLTSWGSEDPLSDHGSFSPATSPYDQWAGGGEEVSGESNYSVLLEGDFTYGTYGGFTGTVDTLTFGVGLSGDSASGFSIDTTQLTVDLGGSATTTAFNYAVYGLMGTGGTVNMDYLYSYLAATGTEQYGTTGNDKQYSFAGNDTFTGNAGDDTFVFDDGWATDVITDFGTSTGDLDVLDFSAVSFIGDVDDLIDNYSNWYDSTGVLTISDGTNTLTLTGYVGSDIYTLLANDQLVA</sequence>
<dbReference type="Proteomes" id="UP001165652">
    <property type="component" value="Unassembled WGS sequence"/>
</dbReference>
<dbReference type="RefSeq" id="WP_272778864.1">
    <property type="nucleotide sequence ID" value="NZ_JAQQLI010000036.1"/>
</dbReference>
<proteinExistence type="predicted"/>
<dbReference type="InterPro" id="IPR036912">
    <property type="entry name" value="HasA_haem-bd_sf"/>
</dbReference>
<organism evidence="1 2">
    <name type="scientific">Rhodoplanes tepidamans</name>
    <name type="common">Rhodoplanes cryptolactis</name>
    <dbReference type="NCBI Taxonomy" id="200616"/>
    <lineage>
        <taxon>Bacteria</taxon>
        <taxon>Pseudomonadati</taxon>
        <taxon>Pseudomonadota</taxon>
        <taxon>Alphaproteobacteria</taxon>
        <taxon>Hyphomicrobiales</taxon>
        <taxon>Nitrobacteraceae</taxon>
        <taxon>Rhodoplanes</taxon>
    </lineage>
</organism>
<keyword evidence="2" id="KW-1185">Reference proteome</keyword>
<dbReference type="SUPFAM" id="SSF51120">
    <property type="entry name" value="beta-Roll"/>
    <property type="match status" value="1"/>
</dbReference>
<name>A0ABT5JE98_RHOTP</name>
<dbReference type="InterPro" id="IPR011049">
    <property type="entry name" value="Serralysin-like_metalloprot_C"/>
</dbReference>
<dbReference type="SUPFAM" id="SSF54621">
    <property type="entry name" value="Heme-binding protein A (HasA)"/>
    <property type="match status" value="1"/>
</dbReference>
<reference evidence="1" key="1">
    <citation type="journal article" date="2023" name="Microbiol Resour">
        <title>Genome Sequences of Rhodoplanes serenus and Two Thermotolerant Strains, Rhodoplanes tepidamans and 'Rhodoplanes cryptolactis,' Further Refine the Genus.</title>
        <authorList>
            <person name="Rayyan A.A."/>
            <person name="Kyndt J.A."/>
        </authorList>
    </citation>
    <scope>NUCLEOTIDE SEQUENCE</scope>
    <source>
        <strain evidence="1">DSM 9987</strain>
    </source>
</reference>
<evidence type="ECO:0000313" key="2">
    <source>
        <dbReference type="Proteomes" id="UP001165652"/>
    </source>
</evidence>
<dbReference type="Gene3D" id="3.30.1500.10">
    <property type="entry name" value="Haem-binding HasA"/>
    <property type="match status" value="1"/>
</dbReference>
<protein>
    <submittedName>
        <fullName evidence="1">Uncharacterized protein</fullName>
    </submittedName>
</protein>
<evidence type="ECO:0000313" key="1">
    <source>
        <dbReference type="EMBL" id="MDC7788026.1"/>
    </source>
</evidence>
<comment type="caution">
    <text evidence="1">The sequence shown here is derived from an EMBL/GenBank/DDBJ whole genome shotgun (WGS) entry which is preliminary data.</text>
</comment>